<gene>
    <name evidence="2" type="ORF">LSAT_V11C500259850</name>
</gene>
<accession>A0A9R1VHW7</accession>
<feature type="region of interest" description="Disordered" evidence="1">
    <location>
        <begin position="1"/>
        <end position="24"/>
    </location>
</feature>
<sequence>MTSKNSTSPSVGSTMSGAHKRNSDDIGWEYDGYNEMYLCGKVFTGGGGGVTRLKQHIGHVPENKAKHEHDKALRSEAIQVLNDSVEMNEIEDSLGLKAPRYRPHGWVCKQNKP</sequence>
<dbReference type="EMBL" id="NBSK02000005">
    <property type="protein sequence ID" value="KAJ0206495.1"/>
    <property type="molecule type" value="Genomic_DNA"/>
</dbReference>
<comment type="caution">
    <text evidence="2">The sequence shown here is derived from an EMBL/GenBank/DDBJ whole genome shotgun (WGS) entry which is preliminary data.</text>
</comment>
<dbReference type="AlphaFoldDB" id="A0A9R1VHW7"/>
<evidence type="ECO:0008006" key="4">
    <source>
        <dbReference type="Google" id="ProtNLM"/>
    </source>
</evidence>
<protein>
    <recommendedName>
        <fullName evidence="4">BED-type domain-containing protein</fullName>
    </recommendedName>
</protein>
<name>A0A9R1VHW7_LACSA</name>
<reference evidence="2 3" key="1">
    <citation type="journal article" date="2017" name="Nat. Commun.">
        <title>Genome assembly with in vitro proximity ligation data and whole-genome triplication in lettuce.</title>
        <authorList>
            <person name="Reyes-Chin-Wo S."/>
            <person name="Wang Z."/>
            <person name="Yang X."/>
            <person name="Kozik A."/>
            <person name="Arikit S."/>
            <person name="Song C."/>
            <person name="Xia L."/>
            <person name="Froenicke L."/>
            <person name="Lavelle D.O."/>
            <person name="Truco M.J."/>
            <person name="Xia R."/>
            <person name="Zhu S."/>
            <person name="Xu C."/>
            <person name="Xu H."/>
            <person name="Xu X."/>
            <person name="Cox K."/>
            <person name="Korf I."/>
            <person name="Meyers B.C."/>
            <person name="Michelmore R.W."/>
        </authorList>
    </citation>
    <scope>NUCLEOTIDE SEQUENCE [LARGE SCALE GENOMIC DNA]</scope>
    <source>
        <strain evidence="3">cv. Salinas</strain>
        <tissue evidence="2">Seedlings</tissue>
    </source>
</reference>
<organism evidence="2 3">
    <name type="scientific">Lactuca sativa</name>
    <name type="common">Garden lettuce</name>
    <dbReference type="NCBI Taxonomy" id="4236"/>
    <lineage>
        <taxon>Eukaryota</taxon>
        <taxon>Viridiplantae</taxon>
        <taxon>Streptophyta</taxon>
        <taxon>Embryophyta</taxon>
        <taxon>Tracheophyta</taxon>
        <taxon>Spermatophyta</taxon>
        <taxon>Magnoliopsida</taxon>
        <taxon>eudicotyledons</taxon>
        <taxon>Gunneridae</taxon>
        <taxon>Pentapetalae</taxon>
        <taxon>asterids</taxon>
        <taxon>campanulids</taxon>
        <taxon>Asterales</taxon>
        <taxon>Asteraceae</taxon>
        <taxon>Cichorioideae</taxon>
        <taxon>Cichorieae</taxon>
        <taxon>Lactucinae</taxon>
        <taxon>Lactuca</taxon>
    </lineage>
</organism>
<keyword evidence="3" id="KW-1185">Reference proteome</keyword>
<proteinExistence type="predicted"/>
<evidence type="ECO:0000256" key="1">
    <source>
        <dbReference type="SAM" id="MobiDB-lite"/>
    </source>
</evidence>
<evidence type="ECO:0000313" key="3">
    <source>
        <dbReference type="Proteomes" id="UP000235145"/>
    </source>
</evidence>
<dbReference type="Proteomes" id="UP000235145">
    <property type="component" value="Unassembled WGS sequence"/>
</dbReference>
<feature type="compositionally biased region" description="Polar residues" evidence="1">
    <location>
        <begin position="1"/>
        <end position="16"/>
    </location>
</feature>
<evidence type="ECO:0000313" key="2">
    <source>
        <dbReference type="EMBL" id="KAJ0206495.1"/>
    </source>
</evidence>